<evidence type="ECO:0000256" key="6">
    <source>
        <dbReference type="ARBA" id="ARBA00022801"/>
    </source>
</evidence>
<feature type="transmembrane region" description="Helical" evidence="9">
    <location>
        <begin position="137"/>
        <end position="157"/>
    </location>
</feature>
<dbReference type="EMBL" id="LGCK01000010">
    <property type="protein sequence ID" value="KPL71702.1"/>
    <property type="molecule type" value="Genomic_DNA"/>
</dbReference>
<evidence type="ECO:0000256" key="9">
    <source>
        <dbReference type="HAMAP-Rule" id="MF_00161"/>
    </source>
</evidence>
<feature type="transmembrane region" description="Helical" evidence="9">
    <location>
        <begin position="12"/>
        <end position="30"/>
    </location>
</feature>
<accession>A0A0P6WYQ2</accession>
<dbReference type="UniPathway" id="UPA00665"/>
<dbReference type="InterPro" id="IPR001872">
    <property type="entry name" value="Peptidase_A8"/>
</dbReference>
<comment type="caution">
    <text evidence="13">The sequence shown here is derived from an EMBL/GenBank/DDBJ whole genome shotgun (WGS) entry which is preliminary data.</text>
</comment>
<feature type="active site" evidence="9">
    <location>
        <position position="127"/>
    </location>
</feature>
<dbReference type="PANTHER" id="PTHR33695">
    <property type="entry name" value="LIPOPROTEIN SIGNAL PEPTIDASE"/>
    <property type="match status" value="1"/>
</dbReference>
<protein>
    <recommendedName>
        <fullName evidence="9">Lipoprotein signal peptidase</fullName>
        <ecNumber evidence="9">3.4.23.36</ecNumber>
    </recommendedName>
    <alternativeName>
        <fullName evidence="9">Prolipoprotein signal peptidase</fullName>
    </alternativeName>
    <alternativeName>
        <fullName evidence="9">Signal peptidase II</fullName>
        <shortName evidence="9">SPase II</shortName>
    </alternativeName>
</protein>
<keyword evidence="3 9" id="KW-0645">Protease</keyword>
<dbReference type="STRING" id="229920.ADM99_09575"/>
<evidence type="ECO:0000256" key="10">
    <source>
        <dbReference type="RuleBase" id="RU000594"/>
    </source>
</evidence>
<dbReference type="PATRIC" id="fig|229920.5.peg.1824"/>
<evidence type="ECO:0000313" key="14">
    <source>
        <dbReference type="Proteomes" id="UP000050430"/>
    </source>
</evidence>
<comment type="pathway">
    <text evidence="9">Protein modification; lipoprotein biosynthesis (signal peptide cleavage).</text>
</comment>
<keyword evidence="5 9" id="KW-0064">Aspartyl protease</keyword>
<feature type="region of interest" description="Disordered" evidence="12">
    <location>
        <begin position="162"/>
        <end position="183"/>
    </location>
</feature>
<keyword evidence="8 9" id="KW-0472">Membrane</keyword>
<feature type="compositionally biased region" description="Acidic residues" evidence="12">
    <location>
        <begin position="174"/>
        <end position="183"/>
    </location>
</feature>
<comment type="function">
    <text evidence="9 10">This protein specifically catalyzes the removal of signal peptides from prolipoproteins.</text>
</comment>
<evidence type="ECO:0000256" key="7">
    <source>
        <dbReference type="ARBA" id="ARBA00022989"/>
    </source>
</evidence>
<keyword evidence="14" id="KW-1185">Reference proteome</keyword>
<name>A0A0P6WYQ2_9CHLR</name>
<keyword evidence="7 9" id="KW-1133">Transmembrane helix</keyword>
<comment type="catalytic activity">
    <reaction evidence="9 10">
        <text>Release of signal peptides from bacterial membrane prolipoproteins. Hydrolyzes -Xaa-Yaa-Zaa-|-(S,diacylglyceryl)Cys-, in which Xaa is hydrophobic (preferably Leu), and Yaa (Ala or Ser) and Zaa (Gly or Ala) have small, neutral side chains.</text>
        <dbReference type="EC" id="3.4.23.36"/>
    </reaction>
</comment>
<dbReference type="GO" id="GO:0004190">
    <property type="term" value="F:aspartic-type endopeptidase activity"/>
    <property type="evidence" value="ECO:0007669"/>
    <property type="project" value="UniProtKB-UniRule"/>
</dbReference>
<evidence type="ECO:0000256" key="4">
    <source>
        <dbReference type="ARBA" id="ARBA00022692"/>
    </source>
</evidence>
<comment type="similarity">
    <text evidence="1 9 11">Belongs to the peptidase A8 family.</text>
</comment>
<keyword evidence="6 9" id="KW-0378">Hydrolase</keyword>
<sequence>MGDLSLTKTIKNYLFLFIVSGVLTALDQWSKYAIRTNLSLGEIWSPWDWMTPYARFVHWQNTGVAFGMFQGNGNIFAVLSAAVSVIIIYYYPRVIGDSKLLRLVTSILLAGSLGNFFDRVTVGYVTDFISIGNFPVFNIADSCISVGVVILLIYVWFEERKDKKKQQADAVLEPVDDKEDRED</sequence>
<keyword evidence="4 9" id="KW-0812">Transmembrane</keyword>
<evidence type="ECO:0000256" key="12">
    <source>
        <dbReference type="SAM" id="MobiDB-lite"/>
    </source>
</evidence>
<dbReference type="Proteomes" id="UP000050430">
    <property type="component" value="Unassembled WGS sequence"/>
</dbReference>
<dbReference type="Pfam" id="PF01252">
    <property type="entry name" value="Peptidase_A8"/>
    <property type="match status" value="1"/>
</dbReference>
<dbReference type="HAMAP" id="MF_00161">
    <property type="entry name" value="LspA"/>
    <property type="match status" value="1"/>
</dbReference>
<dbReference type="PRINTS" id="PR00781">
    <property type="entry name" value="LIPOSIGPTASE"/>
</dbReference>
<evidence type="ECO:0000256" key="5">
    <source>
        <dbReference type="ARBA" id="ARBA00022750"/>
    </source>
</evidence>
<feature type="transmembrane region" description="Helical" evidence="9">
    <location>
        <begin position="100"/>
        <end position="117"/>
    </location>
</feature>
<dbReference type="AlphaFoldDB" id="A0A0P6WYQ2"/>
<dbReference type="EC" id="3.4.23.36" evidence="9"/>
<reference evidence="13 14" key="1">
    <citation type="submission" date="2015-07" db="EMBL/GenBank/DDBJ databases">
        <title>Genome sequence of Leptolinea tardivitalis DSM 16556.</title>
        <authorList>
            <person name="Hemp J."/>
            <person name="Ward L.M."/>
            <person name="Pace L.A."/>
            <person name="Fischer W.W."/>
        </authorList>
    </citation>
    <scope>NUCLEOTIDE SEQUENCE [LARGE SCALE GENOMIC DNA]</scope>
    <source>
        <strain evidence="13 14">YMTK-2</strain>
    </source>
</reference>
<dbReference type="PANTHER" id="PTHR33695:SF1">
    <property type="entry name" value="LIPOPROTEIN SIGNAL PEPTIDASE"/>
    <property type="match status" value="1"/>
</dbReference>
<proteinExistence type="inferred from homology"/>
<organism evidence="13 14">
    <name type="scientific">Leptolinea tardivitalis</name>
    <dbReference type="NCBI Taxonomy" id="229920"/>
    <lineage>
        <taxon>Bacteria</taxon>
        <taxon>Bacillati</taxon>
        <taxon>Chloroflexota</taxon>
        <taxon>Anaerolineae</taxon>
        <taxon>Anaerolineales</taxon>
        <taxon>Anaerolineaceae</taxon>
        <taxon>Leptolinea</taxon>
    </lineage>
</organism>
<dbReference type="PROSITE" id="PS00855">
    <property type="entry name" value="SPASE_II"/>
    <property type="match status" value="1"/>
</dbReference>
<evidence type="ECO:0000256" key="2">
    <source>
        <dbReference type="ARBA" id="ARBA00022475"/>
    </source>
</evidence>
<dbReference type="NCBIfam" id="TIGR00077">
    <property type="entry name" value="lspA"/>
    <property type="match status" value="1"/>
</dbReference>
<keyword evidence="2 9" id="KW-1003">Cell membrane</keyword>
<evidence type="ECO:0000256" key="11">
    <source>
        <dbReference type="RuleBase" id="RU004181"/>
    </source>
</evidence>
<evidence type="ECO:0000313" key="13">
    <source>
        <dbReference type="EMBL" id="KPL71702.1"/>
    </source>
</evidence>
<feature type="transmembrane region" description="Helical" evidence="9">
    <location>
        <begin position="73"/>
        <end position="91"/>
    </location>
</feature>
<gene>
    <name evidence="9" type="primary">lspA</name>
    <name evidence="13" type="ORF">ADM99_09575</name>
</gene>
<dbReference type="GO" id="GO:0005886">
    <property type="term" value="C:plasma membrane"/>
    <property type="evidence" value="ECO:0007669"/>
    <property type="project" value="UniProtKB-SubCell"/>
</dbReference>
<evidence type="ECO:0000256" key="8">
    <source>
        <dbReference type="ARBA" id="ARBA00023136"/>
    </source>
</evidence>
<comment type="subcellular location">
    <subcellularLocation>
        <location evidence="9">Cell membrane</location>
        <topology evidence="9">Multi-pass membrane protein</topology>
    </subcellularLocation>
</comment>
<evidence type="ECO:0000256" key="3">
    <source>
        <dbReference type="ARBA" id="ARBA00022670"/>
    </source>
</evidence>
<feature type="active site" evidence="9">
    <location>
        <position position="141"/>
    </location>
</feature>
<dbReference type="GO" id="GO:0006508">
    <property type="term" value="P:proteolysis"/>
    <property type="evidence" value="ECO:0007669"/>
    <property type="project" value="UniProtKB-KW"/>
</dbReference>
<evidence type="ECO:0000256" key="1">
    <source>
        <dbReference type="ARBA" id="ARBA00006139"/>
    </source>
</evidence>